<dbReference type="Proteomes" id="UP000692954">
    <property type="component" value="Unassembled WGS sequence"/>
</dbReference>
<evidence type="ECO:0000313" key="3">
    <source>
        <dbReference type="Proteomes" id="UP000692954"/>
    </source>
</evidence>
<dbReference type="OrthoDB" id="1732493at2759"/>
<proteinExistence type="predicted"/>
<dbReference type="GO" id="GO:0004672">
    <property type="term" value="F:protein kinase activity"/>
    <property type="evidence" value="ECO:0007669"/>
    <property type="project" value="InterPro"/>
</dbReference>
<dbReference type="PROSITE" id="PS50011">
    <property type="entry name" value="PROTEIN_KINASE_DOM"/>
    <property type="match status" value="1"/>
</dbReference>
<accession>A0A8S1P7W1</accession>
<protein>
    <recommendedName>
        <fullName evidence="1">Protein kinase domain-containing protein</fullName>
    </recommendedName>
</protein>
<organism evidence="2 3">
    <name type="scientific">Paramecium sonneborni</name>
    <dbReference type="NCBI Taxonomy" id="65129"/>
    <lineage>
        <taxon>Eukaryota</taxon>
        <taxon>Sar</taxon>
        <taxon>Alveolata</taxon>
        <taxon>Ciliophora</taxon>
        <taxon>Intramacronucleata</taxon>
        <taxon>Oligohymenophorea</taxon>
        <taxon>Peniculida</taxon>
        <taxon>Parameciidae</taxon>
        <taxon>Paramecium</taxon>
    </lineage>
</organism>
<dbReference type="AlphaFoldDB" id="A0A8S1P7W1"/>
<comment type="caution">
    <text evidence="2">The sequence shown here is derived from an EMBL/GenBank/DDBJ whole genome shotgun (WGS) entry which is preliminary data.</text>
</comment>
<feature type="domain" description="Protein kinase" evidence="1">
    <location>
        <begin position="28"/>
        <end position="92"/>
    </location>
</feature>
<evidence type="ECO:0000259" key="1">
    <source>
        <dbReference type="PROSITE" id="PS50011"/>
    </source>
</evidence>
<sequence>MRSTKKHATTHAENSFKLSVGQIIAQKFKLIDKVGQGSFGMIFKTENLETGDIFATKFEKREENQNGMSLLVREIKVLIEVQEFEDCILWQR</sequence>
<name>A0A8S1P7W1_9CILI</name>
<gene>
    <name evidence="2" type="ORF">PSON_ATCC_30995.1.T0710155</name>
</gene>
<evidence type="ECO:0000313" key="2">
    <source>
        <dbReference type="EMBL" id="CAD8099129.1"/>
    </source>
</evidence>
<dbReference type="InterPro" id="IPR000719">
    <property type="entry name" value="Prot_kinase_dom"/>
</dbReference>
<keyword evidence="3" id="KW-1185">Reference proteome</keyword>
<dbReference type="EMBL" id="CAJJDN010000071">
    <property type="protein sequence ID" value="CAD8099129.1"/>
    <property type="molecule type" value="Genomic_DNA"/>
</dbReference>
<reference evidence="2" key="1">
    <citation type="submission" date="2021-01" db="EMBL/GenBank/DDBJ databases">
        <authorList>
            <consortium name="Genoscope - CEA"/>
            <person name="William W."/>
        </authorList>
    </citation>
    <scope>NUCLEOTIDE SEQUENCE</scope>
</reference>
<dbReference type="GO" id="GO:0005524">
    <property type="term" value="F:ATP binding"/>
    <property type="evidence" value="ECO:0007669"/>
    <property type="project" value="InterPro"/>
</dbReference>